<dbReference type="GO" id="GO:0003676">
    <property type="term" value="F:nucleic acid binding"/>
    <property type="evidence" value="ECO:0007669"/>
    <property type="project" value="InterPro"/>
</dbReference>
<dbReference type="Gene3D" id="3.30.420.10">
    <property type="entry name" value="Ribonuclease H-like superfamily/Ribonuclease H"/>
    <property type="match status" value="1"/>
</dbReference>
<reference evidence="1 2" key="1">
    <citation type="submission" date="2019-02" db="EMBL/GenBank/DDBJ databases">
        <title>Opniocepnalus argus genome.</title>
        <authorList>
            <person name="Zhou C."/>
            <person name="Xiao S."/>
        </authorList>
    </citation>
    <scope>NUCLEOTIDE SEQUENCE [LARGE SCALE GENOMIC DNA]</scope>
    <source>
        <strain evidence="1">OARG1902GOOAL</strain>
        <tissue evidence="1">Muscle</tissue>
    </source>
</reference>
<keyword evidence="2" id="KW-1185">Reference proteome</keyword>
<organism evidence="1 2">
    <name type="scientific">Channa argus</name>
    <name type="common">Northern snakehead</name>
    <name type="synonym">Ophicephalus argus</name>
    <dbReference type="NCBI Taxonomy" id="215402"/>
    <lineage>
        <taxon>Eukaryota</taxon>
        <taxon>Metazoa</taxon>
        <taxon>Chordata</taxon>
        <taxon>Craniata</taxon>
        <taxon>Vertebrata</taxon>
        <taxon>Euteleostomi</taxon>
        <taxon>Actinopterygii</taxon>
        <taxon>Neopterygii</taxon>
        <taxon>Teleostei</taxon>
        <taxon>Neoteleostei</taxon>
        <taxon>Acanthomorphata</taxon>
        <taxon>Anabantaria</taxon>
        <taxon>Anabantiformes</taxon>
        <taxon>Channoidei</taxon>
        <taxon>Channidae</taxon>
        <taxon>Channa</taxon>
    </lineage>
</organism>
<sequence>MALHHIQECYCNGNHNMGKGRSKTVEQLEACIRQEWDNIPIPKLEQLVSSVPRRLKTVIKRRRDATQWQTGPCPNFFEMS</sequence>
<reference evidence="2" key="2">
    <citation type="submission" date="2019-02" db="EMBL/GenBank/DDBJ databases">
        <title>Opniocepnalus argus Var Kimnra genome.</title>
        <authorList>
            <person name="Zhou C."/>
            <person name="Xiao S."/>
        </authorList>
    </citation>
    <scope>NUCLEOTIDE SEQUENCE [LARGE SCALE GENOMIC DNA]</scope>
</reference>
<dbReference type="EMBL" id="CM015729">
    <property type="protein sequence ID" value="KAF3702655.1"/>
    <property type="molecule type" value="Genomic_DNA"/>
</dbReference>
<evidence type="ECO:0000313" key="2">
    <source>
        <dbReference type="Proteomes" id="UP000503349"/>
    </source>
</evidence>
<proteinExistence type="predicted"/>
<evidence type="ECO:0000313" key="1">
    <source>
        <dbReference type="EMBL" id="KAF3702655.1"/>
    </source>
</evidence>
<dbReference type="AlphaFoldDB" id="A0A6G1QJD0"/>
<protein>
    <submittedName>
        <fullName evidence="1">Uncharacterized protein</fullName>
    </submittedName>
</protein>
<dbReference type="Proteomes" id="UP000503349">
    <property type="component" value="Chromosome 18"/>
</dbReference>
<gene>
    <name evidence="1" type="ORF">EXN66_Car018343</name>
</gene>
<dbReference type="InterPro" id="IPR036397">
    <property type="entry name" value="RNaseH_sf"/>
</dbReference>
<name>A0A6G1QJD0_CHAAH</name>
<accession>A0A6G1QJD0</accession>